<comment type="caution">
    <text evidence="1">The sequence shown here is derived from an EMBL/GenBank/DDBJ whole genome shotgun (WGS) entry which is preliminary data.</text>
</comment>
<accession>A0ABX0VWM5</accession>
<sequence>MKSVIKSAALVLAVAGISTAPVFVPQAQAQQAVIQVASLEDLIAQCNADPAICATLIASYGAALVAAGASVEQLTALSNFAVDFSNGAGAAYRSAIAGAIVAVATQAANNPAYIGLASQMVAAATTIDPNADVGTVGQAPASPA</sequence>
<protein>
    <submittedName>
        <fullName evidence="1">Uncharacterized protein</fullName>
    </submittedName>
</protein>
<gene>
    <name evidence="1" type="ORF">HCZ30_06470</name>
</gene>
<evidence type="ECO:0000313" key="1">
    <source>
        <dbReference type="EMBL" id="NIY72078.1"/>
    </source>
</evidence>
<dbReference type="EMBL" id="JAATOP010000003">
    <property type="protein sequence ID" value="NIY72078.1"/>
    <property type="molecule type" value="Genomic_DNA"/>
</dbReference>
<proteinExistence type="predicted"/>
<name>A0ABX0VWM5_9RHOB</name>
<keyword evidence="2" id="KW-1185">Reference proteome</keyword>
<reference evidence="1 2" key="1">
    <citation type="submission" date="2020-03" db="EMBL/GenBank/DDBJ databases">
        <title>Bacterial isolates of synthetic phycosphere.</title>
        <authorList>
            <person name="Fu H."/>
            <person name="Moran M.A."/>
        </authorList>
    </citation>
    <scope>NUCLEOTIDE SEQUENCE [LARGE SCALE GENOMIC DNA]</scope>
    <source>
        <strain evidence="1 2">HF1</strain>
    </source>
</reference>
<organism evidence="1 2">
    <name type="scientific">Marivivens donghaensis</name>
    <dbReference type="NCBI Taxonomy" id="1699413"/>
    <lineage>
        <taxon>Bacteria</taxon>
        <taxon>Pseudomonadati</taxon>
        <taxon>Pseudomonadota</taxon>
        <taxon>Alphaproteobacteria</taxon>
        <taxon>Rhodobacterales</taxon>
        <taxon>Paracoccaceae</taxon>
        <taxon>Marivivens group</taxon>
        <taxon>Marivivens</taxon>
    </lineage>
</organism>
<dbReference type="Proteomes" id="UP000709466">
    <property type="component" value="Unassembled WGS sequence"/>
</dbReference>
<evidence type="ECO:0000313" key="2">
    <source>
        <dbReference type="Proteomes" id="UP000709466"/>
    </source>
</evidence>
<dbReference type="RefSeq" id="WP_167637463.1">
    <property type="nucleotide sequence ID" value="NZ_JAATOP010000003.1"/>
</dbReference>